<sequence>MIGSSLIPCAQAQTPNSAPSAATAAENSASAPAQSSDIIEVPEGTKMLLSLQTAIDTRTAKAGDPVYLQSTFPVMVNGRLAIPPGAFVQGVVNKVVRPGRVHGRAAVSLYFTSIIFQNGSQVFIPGNVDRVPGSGGPMVKGSEGTIEQSGGRGNDAANIGKTTVGGASIGALAGAASGGNLAAGTGYGAAAGAAAGLVYTMFTRGKDIVLPQGQSIEMVLQRPLSVRVSDVVAPSDPRRMTPVAMPLPPQSQPLPKPE</sequence>
<comment type="caution">
    <text evidence="2">The sequence shown here is derived from an EMBL/GenBank/DDBJ whole genome shotgun (WGS) entry which is preliminary data.</text>
</comment>
<accession>A0A372IK81</accession>
<feature type="region of interest" description="Disordered" evidence="1">
    <location>
        <begin position="235"/>
        <end position="258"/>
    </location>
</feature>
<proteinExistence type="predicted"/>
<evidence type="ECO:0008006" key="4">
    <source>
        <dbReference type="Google" id="ProtNLM"/>
    </source>
</evidence>
<reference evidence="2 3" key="1">
    <citation type="submission" date="2018-08" db="EMBL/GenBank/DDBJ databases">
        <title>Acidipila sp. 4G-K13, an acidobacterium isolated from forest soil.</title>
        <authorList>
            <person name="Gao Z.-H."/>
            <person name="Qiu L.-H."/>
        </authorList>
    </citation>
    <scope>NUCLEOTIDE SEQUENCE [LARGE SCALE GENOMIC DNA]</scope>
    <source>
        <strain evidence="2 3">4G-K13</strain>
    </source>
</reference>
<feature type="region of interest" description="Disordered" evidence="1">
    <location>
        <begin position="12"/>
        <end position="35"/>
    </location>
</feature>
<gene>
    <name evidence="2" type="ORF">D0Y96_16735</name>
</gene>
<protein>
    <recommendedName>
        <fullName evidence="4">TrbI/VirB10 family protein</fullName>
    </recommendedName>
</protein>
<dbReference type="EMBL" id="QVQT01000006">
    <property type="protein sequence ID" value="RFU15324.1"/>
    <property type="molecule type" value="Genomic_DNA"/>
</dbReference>
<name>A0A372IK81_9BACT</name>
<feature type="compositionally biased region" description="Pro residues" evidence="1">
    <location>
        <begin position="245"/>
        <end position="258"/>
    </location>
</feature>
<evidence type="ECO:0000313" key="2">
    <source>
        <dbReference type="EMBL" id="RFU15324.1"/>
    </source>
</evidence>
<dbReference type="Proteomes" id="UP000264702">
    <property type="component" value="Unassembled WGS sequence"/>
</dbReference>
<evidence type="ECO:0000256" key="1">
    <source>
        <dbReference type="SAM" id="MobiDB-lite"/>
    </source>
</evidence>
<organism evidence="2 3">
    <name type="scientific">Paracidobacterium acidisoli</name>
    <dbReference type="NCBI Taxonomy" id="2303751"/>
    <lineage>
        <taxon>Bacteria</taxon>
        <taxon>Pseudomonadati</taxon>
        <taxon>Acidobacteriota</taxon>
        <taxon>Terriglobia</taxon>
        <taxon>Terriglobales</taxon>
        <taxon>Acidobacteriaceae</taxon>
        <taxon>Paracidobacterium</taxon>
    </lineage>
</organism>
<dbReference type="AlphaFoldDB" id="A0A372IK81"/>
<keyword evidence="3" id="KW-1185">Reference proteome</keyword>
<evidence type="ECO:0000313" key="3">
    <source>
        <dbReference type="Proteomes" id="UP000264702"/>
    </source>
</evidence>